<organism evidence="2 3">
    <name type="scientific">Pocillopora meandrina</name>
    <dbReference type="NCBI Taxonomy" id="46732"/>
    <lineage>
        <taxon>Eukaryota</taxon>
        <taxon>Metazoa</taxon>
        <taxon>Cnidaria</taxon>
        <taxon>Anthozoa</taxon>
        <taxon>Hexacorallia</taxon>
        <taxon>Scleractinia</taxon>
        <taxon>Astrocoeniina</taxon>
        <taxon>Pocilloporidae</taxon>
        <taxon>Pocillopora</taxon>
    </lineage>
</organism>
<dbReference type="InterPro" id="IPR036047">
    <property type="entry name" value="F-box-like_dom_sf"/>
</dbReference>
<gene>
    <name evidence="2" type="ORF">PMEA_00001335</name>
</gene>
<feature type="domain" description="F-box" evidence="1">
    <location>
        <begin position="2"/>
        <end position="35"/>
    </location>
</feature>
<dbReference type="EMBL" id="CALNXJ010000010">
    <property type="protein sequence ID" value="CAH3106121.1"/>
    <property type="molecule type" value="Genomic_DNA"/>
</dbReference>
<evidence type="ECO:0000313" key="2">
    <source>
        <dbReference type="EMBL" id="CAH3106121.1"/>
    </source>
</evidence>
<evidence type="ECO:0000259" key="1">
    <source>
        <dbReference type="Pfam" id="PF00646"/>
    </source>
</evidence>
<feature type="domain" description="F-box" evidence="1">
    <location>
        <begin position="197"/>
        <end position="230"/>
    </location>
</feature>
<comment type="caution">
    <text evidence="2">The sequence shown here is derived from an EMBL/GenBank/DDBJ whole genome shotgun (WGS) entry which is preliminary data.</text>
</comment>
<dbReference type="CDD" id="cd09917">
    <property type="entry name" value="F-box_SF"/>
    <property type="match status" value="2"/>
</dbReference>
<evidence type="ECO:0000313" key="3">
    <source>
        <dbReference type="Proteomes" id="UP001159428"/>
    </source>
</evidence>
<dbReference type="Proteomes" id="UP001159428">
    <property type="component" value="Unassembled WGS sequence"/>
</dbReference>
<protein>
    <recommendedName>
        <fullName evidence="1">F-box domain-containing protein</fullName>
    </recommendedName>
</protein>
<dbReference type="InterPro" id="IPR001810">
    <property type="entry name" value="F-box_dom"/>
</dbReference>
<reference evidence="2 3" key="1">
    <citation type="submission" date="2022-05" db="EMBL/GenBank/DDBJ databases">
        <authorList>
            <consortium name="Genoscope - CEA"/>
            <person name="William W."/>
        </authorList>
    </citation>
    <scope>NUCLEOTIDE SEQUENCE [LARGE SCALE GENOMIC DNA]</scope>
</reference>
<accession>A0AAU9WBF9</accession>
<keyword evidence="3" id="KW-1185">Reference proteome</keyword>
<name>A0AAU9WBF9_9CNID</name>
<sequence length="373" mass="42704">MERLDRVVLWHIASFLGPADIAHFRGTCRRLYSLLPQVTVTKDLWEGNDFHITHWCPEKYFDGPILVGNLLKLELSVVWKDQGWGNKKGELFAYLMRPSRTGEPVKIAEHRRLFGIADHCETKPNTEIEDPIIAKSRKGDFYRFMRNAGGGGGHQLKVKNFRIKATLFEVINLETTLLLQNSCRLTLLACVCFSMERLDRVFLWHIASFLDPADIAHFRGTCRRLYSLLPKVTVTKDLWEGNDFHIHGSREGHWCPEKYFDGPILAGNLLKLELSVVWKDQGWGIKKGELFAYLMRPSRTGEPVKIAEHRRLFGIADHCQMKPNAEIGREYAIVAKSKKGDFCRFMRNAGGGGGHELFVEKFQVKATICEVEC</sequence>
<dbReference type="Pfam" id="PF00646">
    <property type="entry name" value="F-box"/>
    <property type="match status" value="2"/>
</dbReference>
<proteinExistence type="predicted"/>
<dbReference type="SUPFAM" id="SSF81383">
    <property type="entry name" value="F-box domain"/>
    <property type="match status" value="2"/>
</dbReference>
<dbReference type="AlphaFoldDB" id="A0AAU9WBF9"/>